<dbReference type="AlphaFoldDB" id="A0A6N4SLG1"/>
<name>A0A6N4SLG1_TALPI</name>
<feature type="region of interest" description="Disordered" evidence="3">
    <location>
        <begin position="1"/>
        <end position="25"/>
    </location>
</feature>
<proteinExistence type="predicted"/>
<evidence type="ECO:0000259" key="4">
    <source>
        <dbReference type="Pfam" id="PF13364"/>
    </source>
</evidence>
<dbReference type="GO" id="GO:0004565">
    <property type="term" value="F:beta-galactosidase activity"/>
    <property type="evidence" value="ECO:0007669"/>
    <property type="project" value="UniProtKB-ARBA"/>
</dbReference>
<dbReference type="Gene3D" id="2.60.120.260">
    <property type="entry name" value="Galactose-binding domain-like"/>
    <property type="match status" value="2"/>
</dbReference>
<evidence type="ECO:0000313" key="6">
    <source>
        <dbReference type="Proteomes" id="UP000053095"/>
    </source>
</evidence>
<dbReference type="SUPFAM" id="SSF49785">
    <property type="entry name" value="Galactose-binding domain-like"/>
    <property type="match status" value="1"/>
</dbReference>
<evidence type="ECO:0000256" key="2">
    <source>
        <dbReference type="ARBA" id="ARBA00023295"/>
    </source>
</evidence>
<dbReference type="Proteomes" id="UP000053095">
    <property type="component" value="Unassembled WGS sequence"/>
</dbReference>
<dbReference type="EMBL" id="DF933835">
    <property type="protein sequence ID" value="GAM40559.1"/>
    <property type="molecule type" value="Genomic_DNA"/>
</dbReference>
<sequence length="216" mass="24220">MKGDNVHFVTQETMGKEQREGAPDPRSILNATLITTGASSMNFSFWKVAANAGGNHLLERIRGTYNEGVPHEKRLGWHLSGFNDTAWETVLPLNEIPEAYAVSLAFELQAEERAKLQAQLCVNGYQLGKTLPFISNEIIFPGTCPHLPGIFNYHRDSTIGLRIWVMDEIGGPLDVQWKVLGVHRSPTLIRARPKNLKKANNVLVIRPMASLWFRGY</sequence>
<accession>A0A6N4SLG1</accession>
<gene>
    <name evidence="5" type="ORF">TCE0_039f13001</name>
</gene>
<comment type="caution">
    <text evidence="5">The sequence shown here is derived from an EMBL/GenBank/DDBJ whole genome shotgun (WGS) entry which is preliminary data.</text>
</comment>
<dbReference type="InterPro" id="IPR025300">
    <property type="entry name" value="BetaGal_jelly_roll_dom"/>
</dbReference>
<feature type="compositionally biased region" description="Basic and acidic residues" evidence="3">
    <location>
        <begin position="14"/>
        <end position="23"/>
    </location>
</feature>
<dbReference type="InterPro" id="IPR008979">
    <property type="entry name" value="Galactose-bd-like_sf"/>
</dbReference>
<feature type="domain" description="Beta-galactosidase jelly roll" evidence="4">
    <location>
        <begin position="87"/>
        <end position="168"/>
    </location>
</feature>
<reference evidence="6" key="1">
    <citation type="journal article" date="2015" name="Genome Announc.">
        <title>Draft genome sequence of Talaromyces cellulolyticus strain Y-94, a source of lignocellulosic biomass-degrading enzymes.</title>
        <authorList>
            <person name="Fujii T."/>
            <person name="Koike H."/>
            <person name="Sawayama S."/>
            <person name="Yano S."/>
            <person name="Inoue H."/>
        </authorList>
    </citation>
    <scope>NUCLEOTIDE SEQUENCE [LARGE SCALE GENOMIC DNA]</scope>
    <source>
        <strain evidence="6">Y-94</strain>
    </source>
</reference>
<evidence type="ECO:0000313" key="5">
    <source>
        <dbReference type="EMBL" id="GAM40559.1"/>
    </source>
</evidence>
<organism evidence="5 6">
    <name type="scientific">Talaromyces pinophilus</name>
    <name type="common">Penicillium pinophilum</name>
    <dbReference type="NCBI Taxonomy" id="128442"/>
    <lineage>
        <taxon>Eukaryota</taxon>
        <taxon>Fungi</taxon>
        <taxon>Dikarya</taxon>
        <taxon>Ascomycota</taxon>
        <taxon>Pezizomycotina</taxon>
        <taxon>Eurotiomycetes</taxon>
        <taxon>Eurotiomycetidae</taxon>
        <taxon>Eurotiales</taxon>
        <taxon>Trichocomaceae</taxon>
        <taxon>Talaromyces</taxon>
        <taxon>Talaromyces sect. Talaromyces</taxon>
    </lineage>
</organism>
<evidence type="ECO:0000256" key="3">
    <source>
        <dbReference type="SAM" id="MobiDB-lite"/>
    </source>
</evidence>
<evidence type="ECO:0000256" key="1">
    <source>
        <dbReference type="ARBA" id="ARBA00022801"/>
    </source>
</evidence>
<keyword evidence="1" id="KW-0378">Hydrolase</keyword>
<dbReference type="Pfam" id="PF13364">
    <property type="entry name" value="BetaGal_ABD2"/>
    <property type="match status" value="1"/>
</dbReference>
<keyword evidence="6" id="KW-1185">Reference proteome</keyword>
<protein>
    <submittedName>
        <fullName evidence="5">Beta-galactosidase</fullName>
    </submittedName>
</protein>
<keyword evidence="2" id="KW-0326">Glycosidase</keyword>